<dbReference type="eggNOG" id="COG3108">
    <property type="taxonomic scope" value="Bacteria"/>
</dbReference>
<evidence type="ECO:0000313" key="12">
    <source>
        <dbReference type="EMBL" id="AEH62715.1"/>
    </source>
</evidence>
<proteinExistence type="inferred from homology"/>
<dbReference type="GO" id="GO:0008237">
    <property type="term" value="F:metallopeptidase activity"/>
    <property type="evidence" value="ECO:0007669"/>
    <property type="project" value="UniProtKB-KW"/>
</dbReference>
<evidence type="ECO:0000256" key="6">
    <source>
        <dbReference type="ARBA" id="ARBA00022801"/>
    </source>
</evidence>
<evidence type="ECO:0000256" key="7">
    <source>
        <dbReference type="ARBA" id="ARBA00022833"/>
    </source>
</evidence>
<dbReference type="OrthoDB" id="9782994at2"/>
<dbReference type="AlphaFoldDB" id="A0A0H3G6G1"/>
<comment type="pathway">
    <text evidence="2">Cell wall biogenesis; cell wall polysaccharide biosynthesis.</text>
</comment>
<organism evidence="12 13">
    <name type="scientific">Zymomonas mobilis subsp. mobilis (strain ATCC 10988 / DSM 424 / LMG 404 / NCIMB 8938 / NRRL B-806 / ZM1)</name>
    <dbReference type="NCBI Taxonomy" id="555217"/>
    <lineage>
        <taxon>Bacteria</taxon>
        <taxon>Pseudomonadati</taxon>
        <taxon>Pseudomonadota</taxon>
        <taxon>Alphaproteobacteria</taxon>
        <taxon>Sphingomonadales</taxon>
        <taxon>Zymomonadaceae</taxon>
        <taxon>Zymomonas</taxon>
    </lineage>
</organism>
<dbReference type="EMBL" id="CP002850">
    <property type="protein sequence ID" value="AEH62715.1"/>
    <property type="molecule type" value="Genomic_DNA"/>
</dbReference>
<dbReference type="Pfam" id="PF05951">
    <property type="entry name" value="Peptidase_M15_2"/>
    <property type="match status" value="1"/>
</dbReference>
<dbReference type="PANTHER" id="PTHR37425">
    <property type="match status" value="1"/>
</dbReference>
<evidence type="ECO:0000256" key="4">
    <source>
        <dbReference type="ARBA" id="ARBA00022723"/>
    </source>
</evidence>
<keyword evidence="4" id="KW-0479">Metal-binding</keyword>
<keyword evidence="6" id="KW-0378">Hydrolase</keyword>
<evidence type="ECO:0000256" key="1">
    <source>
        <dbReference type="ARBA" id="ARBA00001947"/>
    </source>
</evidence>
<comment type="cofactor">
    <cofactor evidence="1">
        <name>Zn(2+)</name>
        <dbReference type="ChEBI" id="CHEBI:29105"/>
    </cofactor>
</comment>
<keyword evidence="8" id="KW-0482">Metalloprotease</keyword>
<dbReference type="InterPro" id="IPR010275">
    <property type="entry name" value="MepK"/>
</dbReference>
<protein>
    <recommendedName>
        <fullName evidence="11">Murein endopeptidase K</fullName>
    </recommendedName>
</protein>
<keyword evidence="9" id="KW-0961">Cell wall biogenesis/degradation</keyword>
<dbReference type="SUPFAM" id="SSF55166">
    <property type="entry name" value="Hedgehog/DD-peptidase"/>
    <property type="match status" value="1"/>
</dbReference>
<comment type="similarity">
    <text evidence="10">Belongs to the peptidase M15 family.</text>
</comment>
<dbReference type="GO" id="GO:0006508">
    <property type="term" value="P:proteolysis"/>
    <property type="evidence" value="ECO:0007669"/>
    <property type="project" value="UniProtKB-KW"/>
</dbReference>
<dbReference type="GeneID" id="79904458"/>
<reference evidence="12 13" key="1">
    <citation type="journal article" date="2011" name="J. Bacteriol.">
        <title>Genome sequence of the ethanol-producing Zymomonas mobilis subsp. mobilis lectotype strain ATCC 10988.</title>
        <authorList>
            <person name="Pappas K.M."/>
            <person name="Kouvelis V.N."/>
            <person name="Saunders E."/>
            <person name="Brettin T.S."/>
            <person name="Bruce D."/>
            <person name="Detter C."/>
            <person name="Balakireva M."/>
            <person name="Han C.S."/>
            <person name="Savvakis G."/>
            <person name="Kyrpides N.C."/>
            <person name="Typas M.A."/>
        </authorList>
    </citation>
    <scope>NUCLEOTIDE SEQUENCE [LARGE SCALE GENOMIC DNA]</scope>
    <source>
        <strain evidence="13">ATCC 10988 / DSM 424 / CCUG 17860 / LMG 404 / NCIMB 8938 / NRRL B-806 / ZM1</strain>
    </source>
</reference>
<name>A0A0H3G6G1_ZYMMA</name>
<evidence type="ECO:0000313" key="13">
    <source>
        <dbReference type="Proteomes" id="UP000001494"/>
    </source>
</evidence>
<evidence type="ECO:0000256" key="10">
    <source>
        <dbReference type="ARBA" id="ARBA00093448"/>
    </source>
</evidence>
<evidence type="ECO:0000256" key="3">
    <source>
        <dbReference type="ARBA" id="ARBA00022670"/>
    </source>
</evidence>
<dbReference type="HOGENOM" id="CLU_080400_1_2_5"/>
<evidence type="ECO:0000256" key="8">
    <source>
        <dbReference type="ARBA" id="ARBA00023049"/>
    </source>
</evidence>
<accession>A0A0H3G6G1</accession>
<evidence type="ECO:0000256" key="11">
    <source>
        <dbReference type="ARBA" id="ARBA00093666"/>
    </source>
</evidence>
<dbReference type="InterPro" id="IPR006311">
    <property type="entry name" value="TAT_signal"/>
</dbReference>
<dbReference type="KEGG" id="zmm:Zmob_0878"/>
<keyword evidence="3" id="KW-0645">Protease</keyword>
<evidence type="ECO:0000256" key="2">
    <source>
        <dbReference type="ARBA" id="ARBA00004776"/>
    </source>
</evidence>
<dbReference type="GO" id="GO:0046872">
    <property type="term" value="F:metal ion binding"/>
    <property type="evidence" value="ECO:0007669"/>
    <property type="project" value="UniProtKB-KW"/>
</dbReference>
<keyword evidence="5" id="KW-0732">Signal</keyword>
<evidence type="ECO:0000256" key="5">
    <source>
        <dbReference type="ARBA" id="ARBA00022729"/>
    </source>
</evidence>
<dbReference type="Gene3D" id="3.30.1380.10">
    <property type="match status" value="1"/>
</dbReference>
<dbReference type="Proteomes" id="UP000001494">
    <property type="component" value="Chromosome"/>
</dbReference>
<dbReference type="RefSeq" id="WP_011240259.1">
    <property type="nucleotide sequence ID" value="NC_017262.1"/>
</dbReference>
<dbReference type="InterPro" id="IPR009045">
    <property type="entry name" value="Zn_M74/Hedgehog-like"/>
</dbReference>
<sequence length="198" mass="22232" precursor="true">MKRKLGRRQLLTGFVALGGMAITAGKAQASLHQPGSDFLHWGNVKEKRLAFRNVHTNERIDARFFGKHGYDDEGLAEINHALRDWRTGDITEVDTDLLNLLVKIRDRLDISANQPFDLICGYRSPITNRRLHERRGRHSGVAVHSQHLLGKATDIAMPGVSLNHLRMAAEFDQQGGVGYYPEDGFIHVDTGPVRSWMG</sequence>
<dbReference type="PANTHER" id="PTHR37425:SF1">
    <property type="entry name" value="OUTER MEMBRANE PROTEIN"/>
    <property type="match status" value="1"/>
</dbReference>
<gene>
    <name evidence="12" type="ordered locus">Zmob_0878</name>
</gene>
<keyword evidence="7" id="KW-0862">Zinc</keyword>
<evidence type="ECO:0000256" key="9">
    <source>
        <dbReference type="ARBA" id="ARBA00023316"/>
    </source>
</evidence>
<dbReference type="PROSITE" id="PS51318">
    <property type="entry name" value="TAT"/>
    <property type="match status" value="1"/>
</dbReference>
<dbReference type="GO" id="GO:0071555">
    <property type="term" value="P:cell wall organization"/>
    <property type="evidence" value="ECO:0007669"/>
    <property type="project" value="UniProtKB-KW"/>
</dbReference>